<proteinExistence type="predicted"/>
<protein>
    <submittedName>
        <fullName evidence="1">Uncharacterized protein</fullName>
    </submittedName>
</protein>
<dbReference type="EMBL" id="QASA01000001">
    <property type="protein sequence ID" value="RDC66342.1"/>
    <property type="molecule type" value="Genomic_DNA"/>
</dbReference>
<gene>
    <name evidence="1" type="ORF">AHMF7616_04973</name>
</gene>
<evidence type="ECO:0000313" key="1">
    <source>
        <dbReference type="EMBL" id="RDC66342.1"/>
    </source>
</evidence>
<dbReference type="Proteomes" id="UP000253919">
    <property type="component" value="Unassembled WGS sequence"/>
</dbReference>
<accession>A0A369QPV4</accession>
<name>A0A369QPV4_9BACT</name>
<sequence length="37" mass="4330">MHKQKTRLCLKAGFLFLIKALFSVGDDLKQEFLKFNT</sequence>
<dbReference type="AlphaFoldDB" id="A0A369QPV4"/>
<keyword evidence="2" id="KW-1185">Reference proteome</keyword>
<reference evidence="1 2" key="1">
    <citation type="submission" date="2018-04" db="EMBL/GenBank/DDBJ databases">
        <title>Adhaeribacter sp. HMF7616 genome sequencing and assembly.</title>
        <authorList>
            <person name="Kang H."/>
            <person name="Kang J."/>
            <person name="Cha I."/>
            <person name="Kim H."/>
            <person name="Joh K."/>
        </authorList>
    </citation>
    <scope>NUCLEOTIDE SEQUENCE [LARGE SCALE GENOMIC DNA]</scope>
    <source>
        <strain evidence="1 2">HMF7616</strain>
    </source>
</reference>
<evidence type="ECO:0000313" key="2">
    <source>
        <dbReference type="Proteomes" id="UP000253919"/>
    </source>
</evidence>
<comment type="caution">
    <text evidence="1">The sequence shown here is derived from an EMBL/GenBank/DDBJ whole genome shotgun (WGS) entry which is preliminary data.</text>
</comment>
<organism evidence="1 2">
    <name type="scientific">Adhaeribacter pallidiroseus</name>
    <dbReference type="NCBI Taxonomy" id="2072847"/>
    <lineage>
        <taxon>Bacteria</taxon>
        <taxon>Pseudomonadati</taxon>
        <taxon>Bacteroidota</taxon>
        <taxon>Cytophagia</taxon>
        <taxon>Cytophagales</taxon>
        <taxon>Hymenobacteraceae</taxon>
        <taxon>Adhaeribacter</taxon>
    </lineage>
</organism>